<evidence type="ECO:0000313" key="2">
    <source>
        <dbReference type="Proteomes" id="UP000593564"/>
    </source>
</evidence>
<dbReference type="Proteomes" id="UP000593564">
    <property type="component" value="Unassembled WGS sequence"/>
</dbReference>
<sequence length="136" mass="14244">MFGTQGAVTGVGLSIGYPIEGDGLRAGLVVISAAPSGPANKAGILSRDVILKIDDTSTGTMGIYDAAECLLYIQLGSMAIVHSQSSSFMRLAPLDFEDRLTKSSEKDIPTNFLDEVAKQASSSGAQVGIFLIMCFH</sequence>
<organism evidence="1 2">
    <name type="scientific">Camellia sinensis</name>
    <name type="common">Tea plant</name>
    <name type="synonym">Thea sinensis</name>
    <dbReference type="NCBI Taxonomy" id="4442"/>
    <lineage>
        <taxon>Eukaryota</taxon>
        <taxon>Viridiplantae</taxon>
        <taxon>Streptophyta</taxon>
        <taxon>Embryophyta</taxon>
        <taxon>Tracheophyta</taxon>
        <taxon>Spermatophyta</taxon>
        <taxon>Magnoliopsida</taxon>
        <taxon>eudicotyledons</taxon>
        <taxon>Gunneridae</taxon>
        <taxon>Pentapetalae</taxon>
        <taxon>asterids</taxon>
        <taxon>Ericales</taxon>
        <taxon>Theaceae</taxon>
        <taxon>Camellia</taxon>
    </lineage>
</organism>
<keyword evidence="2" id="KW-1185">Reference proteome</keyword>
<comment type="caution">
    <text evidence="1">The sequence shown here is derived from an EMBL/GenBank/DDBJ whole genome shotgun (WGS) entry which is preliminary data.</text>
</comment>
<reference evidence="2" key="1">
    <citation type="journal article" date="2020" name="Nat. Commun.">
        <title>Genome assembly of wild tea tree DASZ reveals pedigree and selection history of tea varieties.</title>
        <authorList>
            <person name="Zhang W."/>
            <person name="Zhang Y."/>
            <person name="Qiu H."/>
            <person name="Guo Y."/>
            <person name="Wan H."/>
            <person name="Zhang X."/>
            <person name="Scossa F."/>
            <person name="Alseekh S."/>
            <person name="Zhang Q."/>
            <person name="Wang P."/>
            <person name="Xu L."/>
            <person name="Schmidt M.H."/>
            <person name="Jia X."/>
            <person name="Li D."/>
            <person name="Zhu A."/>
            <person name="Guo F."/>
            <person name="Chen W."/>
            <person name="Ni D."/>
            <person name="Usadel B."/>
            <person name="Fernie A.R."/>
            <person name="Wen W."/>
        </authorList>
    </citation>
    <scope>NUCLEOTIDE SEQUENCE [LARGE SCALE GENOMIC DNA]</scope>
    <source>
        <strain evidence="2">cv. G240</strain>
    </source>
</reference>
<dbReference type="SUPFAM" id="SSF50156">
    <property type="entry name" value="PDZ domain-like"/>
    <property type="match status" value="1"/>
</dbReference>
<evidence type="ECO:0008006" key="3">
    <source>
        <dbReference type="Google" id="ProtNLM"/>
    </source>
</evidence>
<gene>
    <name evidence="1" type="ORF">HYC85_024459</name>
</gene>
<dbReference type="EMBL" id="JACBKZ010000012">
    <property type="protein sequence ID" value="KAF5936953.1"/>
    <property type="molecule type" value="Genomic_DNA"/>
</dbReference>
<protein>
    <recommendedName>
        <fullName evidence="3">PDZ domain-containing protein</fullName>
    </recommendedName>
</protein>
<dbReference type="AlphaFoldDB" id="A0A7J7G865"/>
<accession>A0A7J7G865</accession>
<reference evidence="1 2" key="2">
    <citation type="submission" date="2020-07" db="EMBL/GenBank/DDBJ databases">
        <title>Genome assembly of wild tea tree DASZ reveals pedigree and selection history of tea varieties.</title>
        <authorList>
            <person name="Zhang W."/>
        </authorList>
    </citation>
    <scope>NUCLEOTIDE SEQUENCE [LARGE SCALE GENOMIC DNA]</scope>
    <source>
        <strain evidence="2">cv. G240</strain>
        <tissue evidence="1">Leaf</tissue>
    </source>
</reference>
<dbReference type="Gene3D" id="2.30.42.10">
    <property type="match status" value="1"/>
</dbReference>
<name>A0A7J7G865_CAMSI</name>
<proteinExistence type="predicted"/>
<dbReference type="InterPro" id="IPR036034">
    <property type="entry name" value="PDZ_sf"/>
</dbReference>
<evidence type="ECO:0000313" key="1">
    <source>
        <dbReference type="EMBL" id="KAF5936953.1"/>
    </source>
</evidence>